<feature type="chain" id="PRO_5003189505" description="Secreted protein" evidence="1">
    <location>
        <begin position="29"/>
        <end position="237"/>
    </location>
</feature>
<sequence>MKNDINFVSIAIKFCLSAILIFASIASASGQSDCLEDSVKYKNVYMERTHNVIGLVPSKARVTNGWAIGWEASLDNHCVHMDSIRINGLHTNVFLPQAYIAAMSLIMAPFYPRMLLENFDIDTLTYDDLLIRHKLNGVSISLFEFGKQFAIQGLHVTAFFYNVDKLNGVSITSIAGKYKHFNGVMISGILNKTNNGKGLQIGLINSAAQLNGMQIGLWNRIGKRGFPLINMNFKKTP</sequence>
<feature type="signal peptide" evidence="1">
    <location>
        <begin position="1"/>
        <end position="28"/>
    </location>
</feature>
<dbReference type="STRING" id="643867.Ftrac_3447"/>
<dbReference type="Proteomes" id="UP000008720">
    <property type="component" value="Chromosome"/>
</dbReference>
<proteinExistence type="predicted"/>
<evidence type="ECO:0000313" key="2">
    <source>
        <dbReference type="EMBL" id="ADR23421.1"/>
    </source>
</evidence>
<evidence type="ECO:0000313" key="3">
    <source>
        <dbReference type="Proteomes" id="UP000008720"/>
    </source>
</evidence>
<evidence type="ECO:0000256" key="1">
    <source>
        <dbReference type="SAM" id="SignalP"/>
    </source>
</evidence>
<dbReference type="OrthoDB" id="5505971at2"/>
<reference evidence="2 3" key="1">
    <citation type="journal article" date="2011" name="Stand. Genomic Sci.">
        <title>Complete genome sequence of Marivirga tractuosa type strain (H-43).</title>
        <authorList>
            <person name="Pagani I."/>
            <person name="Chertkov O."/>
            <person name="Lapidus A."/>
            <person name="Lucas S."/>
            <person name="Del Rio T.G."/>
            <person name="Tice H."/>
            <person name="Copeland A."/>
            <person name="Cheng J.F."/>
            <person name="Nolan M."/>
            <person name="Saunders E."/>
            <person name="Pitluck S."/>
            <person name="Held B."/>
            <person name="Goodwin L."/>
            <person name="Liolios K."/>
            <person name="Ovchinikova G."/>
            <person name="Ivanova N."/>
            <person name="Mavromatis K."/>
            <person name="Pati A."/>
            <person name="Chen A."/>
            <person name="Palaniappan K."/>
            <person name="Land M."/>
            <person name="Hauser L."/>
            <person name="Jeffries C.D."/>
            <person name="Detter J.C."/>
            <person name="Han C."/>
            <person name="Tapia R."/>
            <person name="Ngatchou-Djao O.D."/>
            <person name="Rohde M."/>
            <person name="Goker M."/>
            <person name="Spring S."/>
            <person name="Sikorski J."/>
            <person name="Woyke T."/>
            <person name="Bristow J."/>
            <person name="Eisen J.A."/>
            <person name="Markowitz V."/>
            <person name="Hugenholtz P."/>
            <person name="Klenk H.P."/>
            <person name="Kyrpides N.C."/>
        </authorList>
    </citation>
    <scope>NUCLEOTIDE SEQUENCE [LARGE SCALE GENOMIC DNA]</scope>
    <source>
        <strain evidence="3">ATCC 23168 / DSM 4126 / NBRC 15989 / NCIMB 1408 / VKM B-1430 / H-43</strain>
    </source>
</reference>
<keyword evidence="3" id="KW-1185">Reference proteome</keyword>
<dbReference type="RefSeq" id="WP_013455563.1">
    <property type="nucleotide sequence ID" value="NC_014759.1"/>
</dbReference>
<keyword evidence="1" id="KW-0732">Signal</keyword>
<gene>
    <name evidence="2" type="ordered locus">Ftrac_3447</name>
</gene>
<dbReference type="EMBL" id="CP002349">
    <property type="protein sequence ID" value="ADR23421.1"/>
    <property type="molecule type" value="Genomic_DNA"/>
</dbReference>
<name>E4TMI7_MARTH</name>
<dbReference type="AlphaFoldDB" id="E4TMI7"/>
<organism evidence="2 3">
    <name type="scientific">Marivirga tractuosa (strain ATCC 23168 / DSM 4126 / NBRC 15989 / NCIMB 1408 / VKM B-1430 / H-43)</name>
    <name type="common">Microscilla tractuosa</name>
    <name type="synonym">Flexibacter tractuosus</name>
    <dbReference type="NCBI Taxonomy" id="643867"/>
    <lineage>
        <taxon>Bacteria</taxon>
        <taxon>Pseudomonadati</taxon>
        <taxon>Bacteroidota</taxon>
        <taxon>Cytophagia</taxon>
        <taxon>Cytophagales</taxon>
        <taxon>Marivirgaceae</taxon>
        <taxon>Marivirga</taxon>
    </lineage>
</organism>
<protein>
    <recommendedName>
        <fullName evidence="4">Secreted protein</fullName>
    </recommendedName>
</protein>
<dbReference type="HOGENOM" id="CLU_1193294_0_0_10"/>
<evidence type="ECO:0008006" key="4">
    <source>
        <dbReference type="Google" id="ProtNLM"/>
    </source>
</evidence>
<accession>E4TMI7</accession>
<dbReference type="KEGG" id="mtt:Ftrac_3447"/>
<dbReference type="eggNOG" id="ENOG50334KF">
    <property type="taxonomic scope" value="Bacteria"/>
</dbReference>